<name>A0ABS8UR21_DATST</name>
<gene>
    <name evidence="8" type="ORF">HAX54_019287</name>
</gene>
<evidence type="ECO:0000256" key="7">
    <source>
        <dbReference type="RuleBase" id="RU368015"/>
    </source>
</evidence>
<feature type="transmembrane region" description="Helical" evidence="7">
    <location>
        <begin position="176"/>
        <end position="197"/>
    </location>
</feature>
<feature type="transmembrane region" description="Helical" evidence="7">
    <location>
        <begin position="46"/>
        <end position="69"/>
    </location>
</feature>
<dbReference type="Pfam" id="PF16913">
    <property type="entry name" value="PUNUT"/>
    <property type="match status" value="1"/>
</dbReference>
<dbReference type="PANTHER" id="PTHR31376">
    <property type="entry name" value="OS09G0467300 PROTEIN-RELATED"/>
    <property type="match status" value="1"/>
</dbReference>
<comment type="caution">
    <text evidence="8">The sequence shown here is derived from an EMBL/GenBank/DDBJ whole genome shotgun (WGS) entry which is preliminary data.</text>
</comment>
<feature type="transmembrane region" description="Helical" evidence="7">
    <location>
        <begin position="15"/>
        <end position="34"/>
    </location>
</feature>
<organism evidence="8 9">
    <name type="scientific">Datura stramonium</name>
    <name type="common">Jimsonweed</name>
    <name type="synonym">Common thornapple</name>
    <dbReference type="NCBI Taxonomy" id="4076"/>
    <lineage>
        <taxon>Eukaryota</taxon>
        <taxon>Viridiplantae</taxon>
        <taxon>Streptophyta</taxon>
        <taxon>Embryophyta</taxon>
        <taxon>Tracheophyta</taxon>
        <taxon>Spermatophyta</taxon>
        <taxon>Magnoliopsida</taxon>
        <taxon>eudicotyledons</taxon>
        <taxon>Gunneridae</taxon>
        <taxon>Pentapetalae</taxon>
        <taxon>asterids</taxon>
        <taxon>lamiids</taxon>
        <taxon>Solanales</taxon>
        <taxon>Solanaceae</taxon>
        <taxon>Solanoideae</taxon>
        <taxon>Datureae</taxon>
        <taxon>Datura</taxon>
    </lineage>
</organism>
<feature type="transmembrane region" description="Helical" evidence="7">
    <location>
        <begin position="311"/>
        <end position="330"/>
    </location>
</feature>
<protein>
    <recommendedName>
        <fullName evidence="7">Probable purine permease</fullName>
    </recommendedName>
</protein>
<dbReference type="Proteomes" id="UP000823775">
    <property type="component" value="Unassembled WGS sequence"/>
</dbReference>
<sequence>MESQVAIASPTMKKFLIIINSILLFTTNCAGPLITRLYFIRGGSRIWLSCSIITAGFPLTLFLLIISYFYRRKSDGPEGTKIMFMTRNLFIASLISGLVTGIVDYFYAFGSAKLPVSTSSLLISTQLVFTAIFAFLIVKQKFTSYSINAVVLLTLGAGILALGAGSDRPAGESSKAYIIGFIMTLVAALLYGFVLALNEVSFRKTKRAIAFTLILEFQMMMCFFATAFCVTGMLINKDFQAIPREAKEFELGEGKYYMIMVLSAILWQIFFVGAVGVTCYSSALLSGILIAASLSVTEVLAVIFFHEKFGGEKGFSLALSLWGFVSYFYGETKLNKKMKNIAIAAEMTQSPPI</sequence>
<evidence type="ECO:0000256" key="1">
    <source>
        <dbReference type="ARBA" id="ARBA00004141"/>
    </source>
</evidence>
<dbReference type="PANTHER" id="PTHR31376:SF51">
    <property type="entry name" value="PURINE PERMEASE 1-LIKE"/>
    <property type="match status" value="1"/>
</dbReference>
<evidence type="ECO:0000256" key="3">
    <source>
        <dbReference type="ARBA" id="ARBA00022448"/>
    </source>
</evidence>
<evidence type="ECO:0000256" key="4">
    <source>
        <dbReference type="ARBA" id="ARBA00022692"/>
    </source>
</evidence>
<feature type="transmembrane region" description="Helical" evidence="7">
    <location>
        <begin position="89"/>
        <end position="108"/>
    </location>
</feature>
<proteinExistence type="inferred from homology"/>
<keyword evidence="9" id="KW-1185">Reference proteome</keyword>
<feature type="transmembrane region" description="Helical" evidence="7">
    <location>
        <begin position="145"/>
        <end position="164"/>
    </location>
</feature>
<evidence type="ECO:0000256" key="6">
    <source>
        <dbReference type="ARBA" id="ARBA00023136"/>
    </source>
</evidence>
<dbReference type="SUPFAM" id="SSF103481">
    <property type="entry name" value="Multidrug resistance efflux transporter EmrE"/>
    <property type="match status" value="1"/>
</dbReference>
<keyword evidence="6 7" id="KW-0472">Membrane</keyword>
<keyword evidence="4 7" id="KW-0812">Transmembrane</keyword>
<evidence type="ECO:0000256" key="2">
    <source>
        <dbReference type="ARBA" id="ARBA00006213"/>
    </source>
</evidence>
<keyword evidence="3 7" id="KW-0813">Transport</keyword>
<comment type="subcellular location">
    <subcellularLocation>
        <location evidence="1 7">Membrane</location>
        <topology evidence="1 7">Multi-pass membrane protein</topology>
    </subcellularLocation>
</comment>
<comment type="similarity">
    <text evidence="2 7">Belongs to the purine permeases (TC 2.A.7.14) family.</text>
</comment>
<feature type="transmembrane region" description="Helical" evidence="7">
    <location>
        <begin position="284"/>
        <end position="305"/>
    </location>
</feature>
<feature type="transmembrane region" description="Helical" evidence="7">
    <location>
        <begin position="209"/>
        <end position="236"/>
    </location>
</feature>
<evidence type="ECO:0000313" key="9">
    <source>
        <dbReference type="Proteomes" id="UP000823775"/>
    </source>
</evidence>
<dbReference type="InterPro" id="IPR030182">
    <property type="entry name" value="PUP_plant"/>
</dbReference>
<feature type="transmembrane region" description="Helical" evidence="7">
    <location>
        <begin position="120"/>
        <end position="138"/>
    </location>
</feature>
<dbReference type="EMBL" id="JACEIK010002341">
    <property type="protein sequence ID" value="MCD9560571.1"/>
    <property type="molecule type" value="Genomic_DNA"/>
</dbReference>
<evidence type="ECO:0000256" key="5">
    <source>
        <dbReference type="ARBA" id="ARBA00022989"/>
    </source>
</evidence>
<feature type="transmembrane region" description="Helical" evidence="7">
    <location>
        <begin position="256"/>
        <end position="277"/>
    </location>
</feature>
<reference evidence="8 9" key="1">
    <citation type="journal article" date="2021" name="BMC Genomics">
        <title>Datura genome reveals duplications of psychoactive alkaloid biosynthetic genes and high mutation rate following tissue culture.</title>
        <authorList>
            <person name="Rajewski A."/>
            <person name="Carter-House D."/>
            <person name="Stajich J."/>
            <person name="Litt A."/>
        </authorList>
    </citation>
    <scope>NUCLEOTIDE SEQUENCE [LARGE SCALE GENOMIC DNA]</scope>
    <source>
        <strain evidence="8">AR-01</strain>
    </source>
</reference>
<evidence type="ECO:0000313" key="8">
    <source>
        <dbReference type="EMBL" id="MCD9560571.1"/>
    </source>
</evidence>
<accession>A0ABS8UR21</accession>
<keyword evidence="5 7" id="KW-1133">Transmembrane helix</keyword>
<dbReference type="InterPro" id="IPR037185">
    <property type="entry name" value="EmrE-like"/>
</dbReference>